<keyword evidence="1" id="KW-0378">Hydrolase</keyword>
<sequence length="245" mass="26670">MQISAYLDQLAKLPYAGLDSLGGGSVTILAPHPDDEALGTGGLIAACLEAGIHVSVVVLTDGAGSHPSSKRFPKERLIELRRQECQSGLAILGLSPANIVHFGLSDTAAPMSGTSFDQTVQRLSELVTRSGSTSLFVTWDKDPHCDHLAAARIAGAVGRSIPGLLVWHYPIWGWYLPDSEPMDRPSPDGFRFDISPWIDLKHRAIAAHASQMTKLIDDDPQGFTFSAEKLHRFLQPTEYFIRSQQ</sequence>
<dbReference type="Pfam" id="PF02585">
    <property type="entry name" value="PIG-L"/>
    <property type="match status" value="1"/>
</dbReference>
<gene>
    <name evidence="1" type="ORF">ACETRX_32730</name>
</gene>
<name>A0ABV6ZQH9_9HYPH</name>
<protein>
    <submittedName>
        <fullName evidence="1">PIG-L deacetylase family protein</fullName>
        <ecNumber evidence="1">3.5.1.-</ecNumber>
    </submittedName>
</protein>
<dbReference type="RefSeq" id="WP_394315119.1">
    <property type="nucleotide sequence ID" value="NZ_JBHGPK010000033.1"/>
</dbReference>
<dbReference type="InterPro" id="IPR024078">
    <property type="entry name" value="LmbE-like_dom_sf"/>
</dbReference>
<reference evidence="1 2" key="1">
    <citation type="submission" date="2024-09" db="EMBL/GenBank/DDBJ databases">
        <title>Description of Labrys sedimenti sp. nov., isolated from a diclofenac-degrading enrichment culture, and genome-based reclassification of Labrys portucalensis as a later heterotypic synonym of Labrys neptuniae.</title>
        <authorList>
            <person name="Tancsics A."/>
            <person name="Csepanyi A."/>
        </authorList>
    </citation>
    <scope>NUCLEOTIDE SEQUENCE [LARGE SCALE GENOMIC DNA]</scope>
    <source>
        <strain evidence="1 2">LMG 23412</strain>
    </source>
</reference>
<evidence type="ECO:0000313" key="1">
    <source>
        <dbReference type="EMBL" id="MFC2254428.1"/>
    </source>
</evidence>
<proteinExistence type="predicted"/>
<dbReference type="Proteomes" id="UP001595190">
    <property type="component" value="Unassembled WGS sequence"/>
</dbReference>
<comment type="caution">
    <text evidence="1">The sequence shown here is derived from an EMBL/GenBank/DDBJ whole genome shotgun (WGS) entry which is preliminary data.</text>
</comment>
<accession>A0ABV6ZQH9</accession>
<dbReference type="PANTHER" id="PTHR12993">
    <property type="entry name" value="N-ACETYLGLUCOSAMINYL-PHOSPHATIDYLINOSITOL DE-N-ACETYLASE-RELATED"/>
    <property type="match status" value="1"/>
</dbReference>
<dbReference type="Gene3D" id="3.40.50.10320">
    <property type="entry name" value="LmbE-like"/>
    <property type="match status" value="1"/>
</dbReference>
<dbReference type="SUPFAM" id="SSF102588">
    <property type="entry name" value="LmbE-like"/>
    <property type="match status" value="1"/>
</dbReference>
<dbReference type="PANTHER" id="PTHR12993:SF11">
    <property type="entry name" value="N-ACETYLGLUCOSAMINYL-PHOSPHATIDYLINOSITOL DE-N-ACETYLASE"/>
    <property type="match status" value="1"/>
</dbReference>
<dbReference type="GO" id="GO:0016787">
    <property type="term" value="F:hydrolase activity"/>
    <property type="evidence" value="ECO:0007669"/>
    <property type="project" value="UniProtKB-KW"/>
</dbReference>
<evidence type="ECO:0000313" key="2">
    <source>
        <dbReference type="Proteomes" id="UP001595190"/>
    </source>
</evidence>
<organism evidence="1 2">
    <name type="scientific">Labrys neptuniae</name>
    <dbReference type="NCBI Taxonomy" id="376174"/>
    <lineage>
        <taxon>Bacteria</taxon>
        <taxon>Pseudomonadati</taxon>
        <taxon>Pseudomonadota</taxon>
        <taxon>Alphaproteobacteria</taxon>
        <taxon>Hyphomicrobiales</taxon>
        <taxon>Xanthobacteraceae</taxon>
        <taxon>Labrys</taxon>
    </lineage>
</organism>
<dbReference type="EC" id="3.5.1.-" evidence="1"/>
<dbReference type="InterPro" id="IPR003737">
    <property type="entry name" value="GlcNAc_PI_deacetylase-related"/>
</dbReference>
<dbReference type="EMBL" id="JBHGPK010000033">
    <property type="protein sequence ID" value="MFC2254428.1"/>
    <property type="molecule type" value="Genomic_DNA"/>
</dbReference>